<evidence type="ECO:0000256" key="9">
    <source>
        <dbReference type="ARBA" id="ARBA00034808"/>
    </source>
</evidence>
<keyword evidence="5 11" id="KW-0067">ATP-binding</keyword>
<dbReference type="PROSITE" id="PS51198">
    <property type="entry name" value="UVRD_HELICASE_ATP_BIND"/>
    <property type="match status" value="1"/>
</dbReference>
<evidence type="ECO:0000256" key="6">
    <source>
        <dbReference type="ARBA" id="ARBA00023125"/>
    </source>
</evidence>
<keyword evidence="4 11" id="KW-0347">Helicase</keyword>
<dbReference type="PANTHER" id="PTHR11070:SF2">
    <property type="entry name" value="ATP-DEPENDENT DNA HELICASE SRS2"/>
    <property type="match status" value="1"/>
</dbReference>
<dbReference type="GO" id="GO:0009314">
    <property type="term" value="P:response to radiation"/>
    <property type="evidence" value="ECO:0007669"/>
    <property type="project" value="UniProtKB-ARBA"/>
</dbReference>
<comment type="caution">
    <text evidence="14">The sequence shown here is derived from an EMBL/GenBank/DDBJ whole genome shotgun (WGS) entry which is preliminary data.</text>
</comment>
<evidence type="ECO:0000259" key="12">
    <source>
        <dbReference type="PROSITE" id="PS51198"/>
    </source>
</evidence>
<comment type="catalytic activity">
    <reaction evidence="8">
        <text>Couples ATP hydrolysis with the unwinding of duplex DNA by translocating in the 3'-5' direction.</text>
        <dbReference type="EC" id="5.6.2.4"/>
    </reaction>
</comment>
<dbReference type="EC" id="5.6.2.4" evidence="9"/>
<dbReference type="PROSITE" id="PS51217">
    <property type="entry name" value="UVRD_HELICASE_CTER"/>
    <property type="match status" value="1"/>
</dbReference>
<dbReference type="FunFam" id="1.10.10.160:FF:000001">
    <property type="entry name" value="ATP-dependent DNA helicase"/>
    <property type="match status" value="1"/>
</dbReference>
<evidence type="ECO:0000256" key="8">
    <source>
        <dbReference type="ARBA" id="ARBA00034617"/>
    </source>
</evidence>
<dbReference type="Pfam" id="PF00580">
    <property type="entry name" value="UvrD-helicase"/>
    <property type="match status" value="1"/>
</dbReference>
<dbReference type="InterPro" id="IPR014016">
    <property type="entry name" value="UvrD-like_ATP-bd"/>
</dbReference>
<gene>
    <name evidence="14" type="ORF">CEO22_252</name>
</gene>
<keyword evidence="7" id="KW-0413">Isomerase</keyword>
<dbReference type="CDD" id="cd18807">
    <property type="entry name" value="SF1_C_UvrD"/>
    <property type="match status" value="1"/>
</dbReference>
<dbReference type="GO" id="GO:0043138">
    <property type="term" value="F:3'-5' DNA helicase activity"/>
    <property type="evidence" value="ECO:0007669"/>
    <property type="project" value="UniProtKB-EC"/>
</dbReference>
<evidence type="ECO:0000256" key="1">
    <source>
        <dbReference type="ARBA" id="ARBA00009922"/>
    </source>
</evidence>
<evidence type="ECO:0000256" key="4">
    <source>
        <dbReference type="ARBA" id="ARBA00022806"/>
    </source>
</evidence>
<evidence type="ECO:0000259" key="13">
    <source>
        <dbReference type="PROSITE" id="PS51217"/>
    </source>
</evidence>
<evidence type="ECO:0000313" key="14">
    <source>
        <dbReference type="EMBL" id="TSC66016.1"/>
    </source>
</evidence>
<dbReference type="GO" id="GO:0005524">
    <property type="term" value="F:ATP binding"/>
    <property type="evidence" value="ECO:0007669"/>
    <property type="project" value="UniProtKB-UniRule"/>
</dbReference>
<evidence type="ECO:0000256" key="11">
    <source>
        <dbReference type="PROSITE-ProRule" id="PRU00560"/>
    </source>
</evidence>
<dbReference type="GO" id="GO:0000725">
    <property type="term" value="P:recombinational repair"/>
    <property type="evidence" value="ECO:0007669"/>
    <property type="project" value="TreeGrafter"/>
</dbReference>
<feature type="domain" description="UvrD-like helicase ATP-binding" evidence="12">
    <location>
        <begin position="5"/>
        <end position="294"/>
    </location>
</feature>
<comment type="catalytic activity">
    <reaction evidence="10">
        <text>ATP + H2O = ADP + phosphate + H(+)</text>
        <dbReference type="Rhea" id="RHEA:13065"/>
        <dbReference type="ChEBI" id="CHEBI:15377"/>
        <dbReference type="ChEBI" id="CHEBI:15378"/>
        <dbReference type="ChEBI" id="CHEBI:30616"/>
        <dbReference type="ChEBI" id="CHEBI:43474"/>
        <dbReference type="ChEBI" id="CHEBI:456216"/>
        <dbReference type="EC" id="5.6.2.4"/>
    </reaction>
</comment>
<dbReference type="InterPro" id="IPR013986">
    <property type="entry name" value="DExx_box_DNA_helicase_dom_sf"/>
</dbReference>
<dbReference type="EMBL" id="VMFD01000018">
    <property type="protein sequence ID" value="TSC66016.1"/>
    <property type="molecule type" value="Genomic_DNA"/>
</dbReference>
<evidence type="ECO:0000313" key="15">
    <source>
        <dbReference type="Proteomes" id="UP000316253"/>
    </source>
</evidence>
<sequence>MEFLKELNSAQYQAATSQPGPILLLAGAGSGKTKTLTARIAYLIEHDRLSPWQILAVTFTNKAAREMRERLELTLQSDQQLPWLGTFHRVCLMILRRELPALAEGRGDNPIHLYSRQFSIYDEDDATSVIKRILLELQLDPKKISPKTVKNLIDSAKNELMSPDRYQSYAAGYLAETVARVYRRYHELMIKANAMDFDDIIMQTVRLFEKNPELLDKYQTQFKAILVDEYQDTNHAQYTLIKTLAARHQHLFVVGDDYQSIYSWRGADFRNILRFEEDYPSAQVYKLEENYRSTQNILDAARAIITNNQLRTEKKLWTSRGEGALLTVVNCQDDRDEADFVVREIQSLLASGYASEEIAVLYRLNSQSRSLEEQLIRQGQPYRLVGAIRFYERKEIKDALAWLKYLTNPSDLVALSRIINLPPRGIGDKTLEKVIQAIIAEPNPALLTTHSDIPDKAQAFFQLVNQLQPKLLELSPAELINTVLSQSGYLEYIVDGTPQGESRAENIQELLAIAGQFETLDAFLGEIMLLTDADNLDPAGEASKVTLMTLHAAKGLEFRVVFILGLEEGVFPHSRSLNDQTELEEERRLCYVGITRAKEKLYLTNSRSRLSYLGIVSNPPSRFLSEIPEHLIENI</sequence>
<dbReference type="Pfam" id="PF13361">
    <property type="entry name" value="UvrD_C"/>
    <property type="match status" value="1"/>
</dbReference>
<dbReference type="InterPro" id="IPR027417">
    <property type="entry name" value="P-loop_NTPase"/>
</dbReference>
<dbReference type="Proteomes" id="UP000316253">
    <property type="component" value="Unassembled WGS sequence"/>
</dbReference>
<protein>
    <recommendedName>
        <fullName evidence="9">DNA 3'-5' helicase</fullName>
        <ecNumber evidence="9">5.6.2.4</ecNumber>
    </recommendedName>
</protein>
<evidence type="ECO:0000256" key="2">
    <source>
        <dbReference type="ARBA" id="ARBA00022741"/>
    </source>
</evidence>
<keyword evidence="2 11" id="KW-0547">Nucleotide-binding</keyword>
<dbReference type="Gene3D" id="1.10.10.160">
    <property type="match status" value="1"/>
</dbReference>
<evidence type="ECO:0000256" key="5">
    <source>
        <dbReference type="ARBA" id="ARBA00022840"/>
    </source>
</evidence>
<dbReference type="SUPFAM" id="SSF52540">
    <property type="entry name" value="P-loop containing nucleoside triphosphate hydrolases"/>
    <property type="match status" value="1"/>
</dbReference>
<reference evidence="14 15" key="1">
    <citation type="submission" date="2017-08" db="EMBL/GenBank/DDBJ databases">
        <title>Mechanisms for carbon and nitrogen cycling indicate functional differentiation within the Candidate Phyla Radiation.</title>
        <authorList>
            <person name="Danczak R.E."/>
            <person name="Johnston M.D."/>
            <person name="Kenah C."/>
            <person name="Slattery M."/>
            <person name="Wrighton K.C."/>
            <person name="Wilkins M.J."/>
        </authorList>
    </citation>
    <scope>NUCLEOTIDE SEQUENCE [LARGE SCALE GENOMIC DNA]</scope>
    <source>
        <strain evidence="14">Gr01-1014_85</strain>
    </source>
</reference>
<name>A0A554JCB5_9BACT</name>
<evidence type="ECO:0000256" key="10">
    <source>
        <dbReference type="ARBA" id="ARBA00048988"/>
    </source>
</evidence>
<accession>A0A554JCB5</accession>
<dbReference type="Gene3D" id="3.40.50.300">
    <property type="entry name" value="P-loop containing nucleotide triphosphate hydrolases"/>
    <property type="match status" value="2"/>
</dbReference>
<dbReference type="GO" id="GO:0003677">
    <property type="term" value="F:DNA binding"/>
    <property type="evidence" value="ECO:0007669"/>
    <property type="project" value="UniProtKB-KW"/>
</dbReference>
<feature type="binding site" evidence="11">
    <location>
        <begin position="26"/>
        <end position="33"/>
    </location>
    <ligand>
        <name>ATP</name>
        <dbReference type="ChEBI" id="CHEBI:30616"/>
    </ligand>
</feature>
<dbReference type="GO" id="GO:0016887">
    <property type="term" value="F:ATP hydrolysis activity"/>
    <property type="evidence" value="ECO:0007669"/>
    <property type="project" value="RHEA"/>
</dbReference>
<comment type="similarity">
    <text evidence="1">Belongs to the helicase family. UvrD subfamily.</text>
</comment>
<feature type="domain" description="UvrD-like helicase C-terminal" evidence="13">
    <location>
        <begin position="295"/>
        <end position="555"/>
    </location>
</feature>
<dbReference type="PANTHER" id="PTHR11070">
    <property type="entry name" value="UVRD / RECB / PCRA DNA HELICASE FAMILY MEMBER"/>
    <property type="match status" value="1"/>
</dbReference>
<dbReference type="Gene3D" id="1.10.486.10">
    <property type="entry name" value="PCRA, domain 4"/>
    <property type="match status" value="1"/>
</dbReference>
<dbReference type="GO" id="GO:0033202">
    <property type="term" value="C:DNA helicase complex"/>
    <property type="evidence" value="ECO:0007669"/>
    <property type="project" value="TreeGrafter"/>
</dbReference>
<proteinExistence type="inferred from homology"/>
<keyword evidence="6" id="KW-0238">DNA-binding</keyword>
<dbReference type="InterPro" id="IPR014017">
    <property type="entry name" value="DNA_helicase_UvrD-like_C"/>
</dbReference>
<evidence type="ECO:0000256" key="3">
    <source>
        <dbReference type="ARBA" id="ARBA00022801"/>
    </source>
</evidence>
<keyword evidence="3 11" id="KW-0378">Hydrolase</keyword>
<dbReference type="AlphaFoldDB" id="A0A554JCB5"/>
<dbReference type="GO" id="GO:0005829">
    <property type="term" value="C:cytosol"/>
    <property type="evidence" value="ECO:0007669"/>
    <property type="project" value="TreeGrafter"/>
</dbReference>
<dbReference type="CDD" id="cd17932">
    <property type="entry name" value="DEXQc_UvrD"/>
    <property type="match status" value="1"/>
</dbReference>
<dbReference type="InterPro" id="IPR000212">
    <property type="entry name" value="DNA_helicase_UvrD/REP"/>
</dbReference>
<organism evidence="14 15">
    <name type="scientific">Candidatus Berkelbacteria bacterium Gr01-1014_85</name>
    <dbReference type="NCBI Taxonomy" id="2017150"/>
    <lineage>
        <taxon>Bacteria</taxon>
        <taxon>Candidatus Berkelbacteria</taxon>
    </lineage>
</organism>
<evidence type="ECO:0000256" key="7">
    <source>
        <dbReference type="ARBA" id="ARBA00023235"/>
    </source>
</evidence>